<evidence type="ECO:0000313" key="3">
    <source>
        <dbReference type="Proteomes" id="UP000440498"/>
    </source>
</evidence>
<accession>A0A6A7N7V7</accession>
<dbReference type="AlphaFoldDB" id="A0A6A7N7V7"/>
<dbReference type="InterPro" id="IPR051044">
    <property type="entry name" value="MAG_DAG_Lipase"/>
</dbReference>
<dbReference type="EMBL" id="WHUG01000011">
    <property type="protein sequence ID" value="MQA41174.1"/>
    <property type="molecule type" value="Genomic_DNA"/>
</dbReference>
<dbReference type="RefSeq" id="WP_152840446.1">
    <property type="nucleotide sequence ID" value="NZ_WHUG01000011.1"/>
</dbReference>
<organism evidence="2 3">
    <name type="scientific">Rugamonas aquatica</name>
    <dbReference type="NCBI Taxonomy" id="2743357"/>
    <lineage>
        <taxon>Bacteria</taxon>
        <taxon>Pseudomonadati</taxon>
        <taxon>Pseudomonadota</taxon>
        <taxon>Betaproteobacteria</taxon>
        <taxon>Burkholderiales</taxon>
        <taxon>Oxalobacteraceae</taxon>
        <taxon>Telluria group</taxon>
        <taxon>Rugamonas</taxon>
    </lineage>
</organism>
<sequence length="287" mass="31398">MRFAEDRLASFRAGPQAERRVHIWEPAGVAPRAVILAIHGGMAHAGDYVTPALYFRQHGIATVAYDLCGHQDARRVDIPGFHVFLDDSVAFLQWVKQNYAGVPIYVMGHSMGALIATHLGLGHFAGDAAIKGFILSSPYYVNAIKVSPVLLALAGVLGALAPRMKVPLAPLTDMLTHDSTITARHYDDERDGIRATEITVRFGNALTHAQQGLAPRMAAWTHPLFAVVAGDDKLADADAAEKMLKSVPPALLTYQRHPQNYHENFNELNREQIFADILAWMALSPAH</sequence>
<evidence type="ECO:0000259" key="1">
    <source>
        <dbReference type="Pfam" id="PF12146"/>
    </source>
</evidence>
<dbReference type="Pfam" id="PF12146">
    <property type="entry name" value="Hydrolase_4"/>
    <property type="match status" value="1"/>
</dbReference>
<comment type="caution">
    <text evidence="2">The sequence shown here is derived from an EMBL/GenBank/DDBJ whole genome shotgun (WGS) entry which is preliminary data.</text>
</comment>
<dbReference type="PANTHER" id="PTHR11614">
    <property type="entry name" value="PHOSPHOLIPASE-RELATED"/>
    <property type="match status" value="1"/>
</dbReference>
<reference evidence="2 3" key="1">
    <citation type="submission" date="2019-10" db="EMBL/GenBank/DDBJ databases">
        <title>Two novel species isolated from a subtropical stream in China.</title>
        <authorList>
            <person name="Lu H."/>
        </authorList>
    </citation>
    <scope>NUCLEOTIDE SEQUENCE [LARGE SCALE GENOMIC DNA]</scope>
    <source>
        <strain evidence="2 3">FT29W</strain>
    </source>
</reference>
<evidence type="ECO:0000313" key="2">
    <source>
        <dbReference type="EMBL" id="MQA41174.1"/>
    </source>
</evidence>
<keyword evidence="3" id="KW-1185">Reference proteome</keyword>
<dbReference type="GO" id="GO:0016787">
    <property type="term" value="F:hydrolase activity"/>
    <property type="evidence" value="ECO:0007669"/>
    <property type="project" value="UniProtKB-KW"/>
</dbReference>
<keyword evidence="2" id="KW-0378">Hydrolase</keyword>
<dbReference type="InterPro" id="IPR022742">
    <property type="entry name" value="Hydrolase_4"/>
</dbReference>
<dbReference type="Gene3D" id="3.40.50.1820">
    <property type="entry name" value="alpha/beta hydrolase"/>
    <property type="match status" value="1"/>
</dbReference>
<feature type="domain" description="Serine aminopeptidase S33" evidence="1">
    <location>
        <begin position="30"/>
        <end position="268"/>
    </location>
</feature>
<proteinExistence type="predicted"/>
<dbReference type="SUPFAM" id="SSF53474">
    <property type="entry name" value="alpha/beta-Hydrolases"/>
    <property type="match status" value="1"/>
</dbReference>
<dbReference type="InterPro" id="IPR029058">
    <property type="entry name" value="AB_hydrolase_fold"/>
</dbReference>
<dbReference type="Proteomes" id="UP000440498">
    <property type="component" value="Unassembled WGS sequence"/>
</dbReference>
<name>A0A6A7N7V7_9BURK</name>
<gene>
    <name evidence="2" type="ORF">GEV02_23810</name>
</gene>
<protein>
    <submittedName>
        <fullName evidence="2">Alpha/beta fold hydrolase</fullName>
    </submittedName>
</protein>